<dbReference type="OrthoDB" id="3553147at2759"/>
<organism evidence="2 3">
    <name type="scientific">Dothistroma septosporum (strain NZE10 / CBS 128990)</name>
    <name type="common">Red band needle blight fungus</name>
    <name type="synonym">Mycosphaerella pini</name>
    <dbReference type="NCBI Taxonomy" id="675120"/>
    <lineage>
        <taxon>Eukaryota</taxon>
        <taxon>Fungi</taxon>
        <taxon>Dikarya</taxon>
        <taxon>Ascomycota</taxon>
        <taxon>Pezizomycotina</taxon>
        <taxon>Dothideomycetes</taxon>
        <taxon>Dothideomycetidae</taxon>
        <taxon>Mycosphaerellales</taxon>
        <taxon>Mycosphaerellaceae</taxon>
        <taxon>Dothistroma</taxon>
    </lineage>
</organism>
<gene>
    <name evidence="2" type="ORF">DOTSEDRAFT_93128</name>
</gene>
<dbReference type="STRING" id="675120.N1PI29"/>
<dbReference type="InterPro" id="IPR052895">
    <property type="entry name" value="HetReg/Transcr_Mod"/>
</dbReference>
<evidence type="ECO:0000259" key="1">
    <source>
        <dbReference type="Pfam" id="PF06985"/>
    </source>
</evidence>
<evidence type="ECO:0000313" key="2">
    <source>
        <dbReference type="EMBL" id="EME41779.1"/>
    </source>
</evidence>
<dbReference type="PANTHER" id="PTHR24148">
    <property type="entry name" value="ANKYRIN REPEAT DOMAIN-CONTAINING PROTEIN 39 HOMOLOG-RELATED"/>
    <property type="match status" value="1"/>
</dbReference>
<feature type="non-terminal residue" evidence="2">
    <location>
        <position position="89"/>
    </location>
</feature>
<keyword evidence="3" id="KW-1185">Reference proteome</keyword>
<reference evidence="2 3" key="2">
    <citation type="journal article" date="2012" name="PLoS Pathog.">
        <title>Diverse lifestyles and strategies of plant pathogenesis encoded in the genomes of eighteen Dothideomycetes fungi.</title>
        <authorList>
            <person name="Ohm R.A."/>
            <person name="Feau N."/>
            <person name="Henrissat B."/>
            <person name="Schoch C.L."/>
            <person name="Horwitz B.A."/>
            <person name="Barry K.W."/>
            <person name="Condon B.J."/>
            <person name="Copeland A.C."/>
            <person name="Dhillon B."/>
            <person name="Glaser F."/>
            <person name="Hesse C.N."/>
            <person name="Kosti I."/>
            <person name="LaButti K."/>
            <person name="Lindquist E.A."/>
            <person name="Lucas S."/>
            <person name="Salamov A.A."/>
            <person name="Bradshaw R.E."/>
            <person name="Ciuffetti L."/>
            <person name="Hamelin R.C."/>
            <person name="Kema G.H.J."/>
            <person name="Lawrence C."/>
            <person name="Scott J.A."/>
            <person name="Spatafora J.W."/>
            <person name="Turgeon B.G."/>
            <person name="de Wit P.J.G.M."/>
            <person name="Zhong S."/>
            <person name="Goodwin S.B."/>
            <person name="Grigoriev I.V."/>
        </authorList>
    </citation>
    <scope>NUCLEOTIDE SEQUENCE [LARGE SCALE GENOMIC DNA]</scope>
    <source>
        <strain evidence="3">NZE10 / CBS 128990</strain>
    </source>
</reference>
<protein>
    <recommendedName>
        <fullName evidence="1">Heterokaryon incompatibility domain-containing protein</fullName>
    </recommendedName>
</protein>
<reference evidence="3" key="1">
    <citation type="journal article" date="2012" name="PLoS Genet.">
        <title>The genomes of the fungal plant pathogens Cladosporium fulvum and Dothistroma septosporum reveal adaptation to different hosts and lifestyles but also signatures of common ancestry.</title>
        <authorList>
            <person name="de Wit P.J.G.M."/>
            <person name="van der Burgt A."/>
            <person name="Oekmen B."/>
            <person name="Stergiopoulos I."/>
            <person name="Abd-Elsalam K.A."/>
            <person name="Aerts A.L."/>
            <person name="Bahkali A.H."/>
            <person name="Beenen H.G."/>
            <person name="Chettri P."/>
            <person name="Cox M.P."/>
            <person name="Datema E."/>
            <person name="de Vries R.P."/>
            <person name="Dhillon B."/>
            <person name="Ganley A.R."/>
            <person name="Griffiths S.A."/>
            <person name="Guo Y."/>
            <person name="Hamelin R.C."/>
            <person name="Henrissat B."/>
            <person name="Kabir M.S."/>
            <person name="Jashni M.K."/>
            <person name="Kema G."/>
            <person name="Klaubauf S."/>
            <person name="Lapidus A."/>
            <person name="Levasseur A."/>
            <person name="Lindquist E."/>
            <person name="Mehrabi R."/>
            <person name="Ohm R.A."/>
            <person name="Owen T.J."/>
            <person name="Salamov A."/>
            <person name="Schwelm A."/>
            <person name="Schijlen E."/>
            <person name="Sun H."/>
            <person name="van den Burg H.A."/>
            <person name="van Ham R.C.H.J."/>
            <person name="Zhang S."/>
            <person name="Goodwin S.B."/>
            <person name="Grigoriev I.V."/>
            <person name="Collemare J."/>
            <person name="Bradshaw R.E."/>
        </authorList>
    </citation>
    <scope>NUCLEOTIDE SEQUENCE [LARGE SCALE GENOMIC DNA]</scope>
    <source>
        <strain evidence="3">NZE10 / CBS 128990</strain>
    </source>
</reference>
<sequence length="89" mass="10158">YVMLSYYWGDQSEQKQILLDGLPFMVTADLHAALVALQGPYGCTSGTKNLWTWIDSICIDKEDIEERNSQVRQIWRILHDADGVVAWLG</sequence>
<dbReference type="PANTHER" id="PTHR24148:SF64">
    <property type="entry name" value="HETEROKARYON INCOMPATIBILITY DOMAIN-CONTAINING PROTEIN"/>
    <property type="match status" value="1"/>
</dbReference>
<proteinExistence type="predicted"/>
<dbReference type="Proteomes" id="UP000016933">
    <property type="component" value="Unassembled WGS sequence"/>
</dbReference>
<evidence type="ECO:0000313" key="3">
    <source>
        <dbReference type="Proteomes" id="UP000016933"/>
    </source>
</evidence>
<dbReference type="HOGENOM" id="CLU_004184_6_3_1"/>
<dbReference type="InterPro" id="IPR010730">
    <property type="entry name" value="HET"/>
</dbReference>
<accession>N1PI29</accession>
<feature type="non-terminal residue" evidence="2">
    <location>
        <position position="1"/>
    </location>
</feature>
<dbReference type="AlphaFoldDB" id="N1PI29"/>
<name>N1PI29_DOTSN</name>
<feature type="domain" description="Heterokaryon incompatibility" evidence="1">
    <location>
        <begin position="1"/>
        <end position="89"/>
    </location>
</feature>
<dbReference type="EMBL" id="KB446542">
    <property type="protein sequence ID" value="EME41779.1"/>
    <property type="molecule type" value="Genomic_DNA"/>
</dbReference>
<dbReference type="Pfam" id="PF06985">
    <property type="entry name" value="HET"/>
    <property type="match status" value="1"/>
</dbReference>